<dbReference type="PANTHER" id="PTHR36698:SF2">
    <property type="entry name" value="MCE_MLAD DOMAIN-CONTAINING PROTEIN"/>
    <property type="match status" value="1"/>
</dbReference>
<dbReference type="PANTHER" id="PTHR36698">
    <property type="entry name" value="BLL5892 PROTEIN"/>
    <property type="match status" value="1"/>
</dbReference>
<dbReference type="RefSeq" id="WP_013554157.1">
    <property type="nucleotide sequence ID" value="NC_014935.1"/>
</dbReference>
<dbReference type="EMBL" id="CP002452">
    <property type="protein sequence ID" value="ADV46466.1"/>
    <property type="molecule type" value="Genomic_DNA"/>
</dbReference>
<accession>E6WYF4</accession>
<dbReference type="STRING" id="749222.Nitsa_1213"/>
<organism evidence="2 3">
    <name type="scientific">Nitratifractor salsuginis (strain DSM 16511 / JCM 12458 / E9I37-1)</name>
    <dbReference type="NCBI Taxonomy" id="749222"/>
    <lineage>
        <taxon>Bacteria</taxon>
        <taxon>Pseudomonadati</taxon>
        <taxon>Campylobacterota</taxon>
        <taxon>Epsilonproteobacteria</taxon>
        <taxon>Campylobacterales</taxon>
        <taxon>Sulfurovaceae</taxon>
        <taxon>Nitratifractor</taxon>
    </lineage>
</organism>
<evidence type="ECO:0000259" key="1">
    <source>
        <dbReference type="Pfam" id="PF02470"/>
    </source>
</evidence>
<dbReference type="AlphaFoldDB" id="E6WYF4"/>
<reference evidence="2 3" key="1">
    <citation type="journal article" date="2011" name="Stand. Genomic Sci.">
        <title>Complete genome sequence of Nitratifractor salsuginis type strain (E9I37-1).</title>
        <authorList>
            <person name="Anderson I."/>
            <person name="Sikorski J."/>
            <person name="Zeytun A."/>
            <person name="Nolan M."/>
            <person name="Lapidus A."/>
            <person name="Lucas S."/>
            <person name="Hammon N."/>
            <person name="Deshpande S."/>
            <person name="Cheng J.F."/>
            <person name="Tapia R."/>
            <person name="Han C."/>
            <person name="Goodwin L."/>
            <person name="Pitluck S."/>
            <person name="Liolios K."/>
            <person name="Pagani I."/>
            <person name="Ivanova N."/>
            <person name="Huntemann M."/>
            <person name="Mavromatis K."/>
            <person name="Ovchinikova G."/>
            <person name="Pati A."/>
            <person name="Chen A."/>
            <person name="Palaniappan K."/>
            <person name="Land M."/>
            <person name="Hauser L."/>
            <person name="Brambilla E.M."/>
            <person name="Ngatchou-Djao O.D."/>
            <person name="Rohde M."/>
            <person name="Tindall B.J."/>
            <person name="Goker M."/>
            <person name="Detter J.C."/>
            <person name="Woyke T."/>
            <person name="Bristow J."/>
            <person name="Eisen J.A."/>
            <person name="Markowitz V."/>
            <person name="Hugenholtz P."/>
            <person name="Klenk H.P."/>
            <person name="Kyrpides N.C."/>
        </authorList>
    </citation>
    <scope>NUCLEOTIDE SEQUENCE [LARGE SCALE GENOMIC DNA]</scope>
    <source>
        <strain evidence="3">DSM 16511 / JCM 12458 / E9I37-1</strain>
    </source>
</reference>
<dbReference type="InterPro" id="IPR003399">
    <property type="entry name" value="Mce/MlaD"/>
</dbReference>
<protein>
    <submittedName>
        <fullName evidence="2">Mammalian cell entry related domain protein</fullName>
    </submittedName>
</protein>
<feature type="domain" description="Mce/MlaD" evidence="1">
    <location>
        <begin position="39"/>
        <end position="116"/>
    </location>
</feature>
<dbReference type="Pfam" id="PF02470">
    <property type="entry name" value="MlaD"/>
    <property type="match status" value="1"/>
</dbReference>
<dbReference type="eggNOG" id="COG1463">
    <property type="taxonomic scope" value="Bacteria"/>
</dbReference>
<reference evidence="3" key="2">
    <citation type="submission" date="2011-01" db="EMBL/GenBank/DDBJ databases">
        <title>The complete genome of Nitratifractor salsuginis DSM 16511.</title>
        <authorList>
            <consortium name="US DOE Joint Genome Institute (JGI-PGF)"/>
            <person name="Lucas S."/>
            <person name="Copeland A."/>
            <person name="Lapidus A."/>
            <person name="Bruce D."/>
            <person name="Goodwin L."/>
            <person name="Pitluck S."/>
            <person name="Kyrpides N."/>
            <person name="Mavromatis K."/>
            <person name="Ivanova N."/>
            <person name="Mikhailova N."/>
            <person name="Zeytun A."/>
            <person name="Detter J.C."/>
            <person name="Tapia R."/>
            <person name="Han C."/>
            <person name="Land M."/>
            <person name="Hauser L."/>
            <person name="Markowitz V."/>
            <person name="Cheng J.-F."/>
            <person name="Hugenholtz P."/>
            <person name="Woyke T."/>
            <person name="Wu D."/>
            <person name="Tindall B."/>
            <person name="Schuetze A."/>
            <person name="Brambilla E."/>
            <person name="Klenk H.-P."/>
            <person name="Eisen J.A."/>
        </authorList>
    </citation>
    <scope>NUCLEOTIDE SEQUENCE [LARGE SCALE GENOMIC DNA]</scope>
    <source>
        <strain evidence="3">DSM 16511 / JCM 12458 / E9I37-1</strain>
    </source>
</reference>
<evidence type="ECO:0000313" key="2">
    <source>
        <dbReference type="EMBL" id="ADV46466.1"/>
    </source>
</evidence>
<dbReference type="KEGG" id="nsa:Nitsa_1213"/>
<evidence type="ECO:0000313" key="3">
    <source>
        <dbReference type="Proteomes" id="UP000008633"/>
    </source>
</evidence>
<name>E6WYF4_NITSE</name>
<dbReference type="Proteomes" id="UP000008633">
    <property type="component" value="Chromosome"/>
</dbReference>
<keyword evidence="3" id="KW-1185">Reference proteome</keyword>
<dbReference type="HOGENOM" id="CLU_013850_0_0_7"/>
<proteinExistence type="predicted"/>
<sequence>MYSKINYTLVGLFVLLFTILAFAFAFWLAKYGFEEKYDYYYLYFTEPVDGLTMDSTVKLKGVDVGKVSRIEIDPTNVERIRVKIRLKAGTPIVKGMYALLKLQGITGLSYVQIEGGKKGAPRLTAPEGQIPVIPTHPSLLHRLSESAPKFLDKLQHTADGLNKLFSQHNQQQLTKILNNTAEATGKAVAVENRLITLSDEFNRTLAHFDRRSAQLVDSVDQVTDTLQKKLPPLMDHVDEAGRNIADLARGIDRRLKRGEYDLRKMIRPIQIDIKELSYSYQELAEDLKNLSRHPSSLIFGAGSPPKGPGE</sequence>
<gene>
    <name evidence="2" type="ordered locus">Nitsa_1213</name>
</gene>
<dbReference type="OrthoDB" id="5372112at2"/>